<evidence type="ECO:0000256" key="1">
    <source>
        <dbReference type="SAM" id="MobiDB-lite"/>
    </source>
</evidence>
<dbReference type="InterPro" id="IPR023393">
    <property type="entry name" value="START-like_dom_sf"/>
</dbReference>
<sequence length="154" mass="16816">MEYSGFRHVQASPEQVYAFVSDVRNLPRYLPTTKHAEPQGPDRVVVDGVAQGHDYHADGQFHQDAEQRRLSWSSDGEIRYSGHLEVVPAGTGESEVRVHLTFDPDPQHAATQGTPGHAPQDHQIQEGIDKALESIANQLEGRGGKVEPSSAGTT</sequence>
<name>A0AAU7U4K6_9DEIO</name>
<organism evidence="2">
    <name type="scientific">Deinococcus sonorensis KR-87</name>
    <dbReference type="NCBI Taxonomy" id="694439"/>
    <lineage>
        <taxon>Bacteria</taxon>
        <taxon>Thermotogati</taxon>
        <taxon>Deinococcota</taxon>
        <taxon>Deinococci</taxon>
        <taxon>Deinococcales</taxon>
        <taxon>Deinococcaceae</taxon>
        <taxon>Deinococcus</taxon>
    </lineage>
</organism>
<dbReference type="AlphaFoldDB" id="A0AAU7U4K6"/>
<feature type="region of interest" description="Disordered" evidence="1">
    <location>
        <begin position="103"/>
        <end position="154"/>
    </location>
</feature>
<reference evidence="2" key="1">
    <citation type="submission" date="2024-06" db="EMBL/GenBank/DDBJ databases">
        <title>Draft Genome Sequence of Deinococcus sonorensis Type Strain KR-87, a Biofilm Producing Representative of the Genus Deinococcus.</title>
        <authorList>
            <person name="Boren L.S."/>
            <person name="Grosso R.A."/>
            <person name="Hugenberg-Cox A.N."/>
            <person name="Hill J.T.E."/>
            <person name="Albert C.M."/>
            <person name="Tuohy J.M."/>
        </authorList>
    </citation>
    <scope>NUCLEOTIDE SEQUENCE</scope>
    <source>
        <strain evidence="2">KR-87</strain>
        <plasmid evidence="2">pDson04</plasmid>
    </source>
</reference>
<keyword evidence="2" id="KW-0614">Plasmid</keyword>
<feature type="compositionally biased region" description="Basic and acidic residues" evidence="1">
    <location>
        <begin position="119"/>
        <end position="132"/>
    </location>
</feature>
<dbReference type="Pfam" id="PF10604">
    <property type="entry name" value="Polyketide_cyc2"/>
    <property type="match status" value="1"/>
</dbReference>
<geneLocation type="plasmid" evidence="2">
    <name>pDson04</name>
</geneLocation>
<accession>A0AAU7U4K6</accession>
<dbReference type="Gene3D" id="3.30.530.20">
    <property type="match status" value="1"/>
</dbReference>
<dbReference type="InterPro" id="IPR019587">
    <property type="entry name" value="Polyketide_cyclase/dehydratase"/>
</dbReference>
<dbReference type="KEGG" id="dsc:ABOD76_00785"/>
<dbReference type="SUPFAM" id="SSF55961">
    <property type="entry name" value="Bet v1-like"/>
    <property type="match status" value="1"/>
</dbReference>
<evidence type="ECO:0000313" key="2">
    <source>
        <dbReference type="EMBL" id="XBV83292.1"/>
    </source>
</evidence>
<proteinExistence type="predicted"/>
<dbReference type="EMBL" id="CP158296">
    <property type="protein sequence ID" value="XBV83292.1"/>
    <property type="molecule type" value="Genomic_DNA"/>
</dbReference>
<dbReference type="RefSeq" id="WP_350240687.1">
    <property type="nucleotide sequence ID" value="NZ_CP158296.1"/>
</dbReference>
<dbReference type="CDD" id="cd07812">
    <property type="entry name" value="SRPBCC"/>
    <property type="match status" value="1"/>
</dbReference>
<protein>
    <submittedName>
        <fullName evidence="2">SRPBCC family protein</fullName>
    </submittedName>
</protein>
<gene>
    <name evidence="2" type="ORF">ABOD76_00785</name>
</gene>